<dbReference type="GO" id="GO:0004190">
    <property type="term" value="F:aspartic-type endopeptidase activity"/>
    <property type="evidence" value="ECO:0007669"/>
    <property type="project" value="InterPro"/>
</dbReference>
<dbReference type="SUPFAM" id="SSF50630">
    <property type="entry name" value="Acid proteases"/>
    <property type="match status" value="1"/>
</dbReference>
<reference evidence="6" key="1">
    <citation type="journal article" date="2022" name="DNA Res.">
        <title>Genome analysis of five recently described species of the CUG-Ser clade uncovers Candida theae as a new hybrid lineage with pathogenic potential in the Candida parapsilosis species complex.</title>
        <authorList>
            <person name="Mixao V."/>
            <person name="Del Olmo V."/>
            <person name="Hegedusova E."/>
            <person name="Saus E."/>
            <person name="Pryszcz L."/>
            <person name="Cillingova A."/>
            <person name="Nosek J."/>
            <person name="Gabaldon T."/>
        </authorList>
    </citation>
    <scope>NUCLEOTIDE SEQUENCE</scope>
    <source>
        <strain evidence="6">CBS 10844</strain>
    </source>
</reference>
<name>A0AAI9SSH9_9ASCO</name>
<dbReference type="InterPro" id="IPR021109">
    <property type="entry name" value="Peptidase_aspartic_dom_sf"/>
</dbReference>
<dbReference type="RefSeq" id="XP_049178133.1">
    <property type="nucleotide sequence ID" value="XM_049326267.1"/>
</dbReference>
<comment type="similarity">
    <text evidence="1">Belongs to the peptidase A1 family.</text>
</comment>
<evidence type="ECO:0000259" key="5">
    <source>
        <dbReference type="PROSITE" id="PS51767"/>
    </source>
</evidence>
<feature type="compositionally biased region" description="Polar residues" evidence="3">
    <location>
        <begin position="397"/>
        <end position="432"/>
    </location>
</feature>
<keyword evidence="7" id="KW-1185">Reference proteome</keyword>
<keyword evidence="2" id="KW-1015">Disulfide bond</keyword>
<evidence type="ECO:0000256" key="1">
    <source>
        <dbReference type="ARBA" id="ARBA00007447"/>
    </source>
</evidence>
<dbReference type="GO" id="GO:0000324">
    <property type="term" value="C:fungal-type vacuole"/>
    <property type="evidence" value="ECO:0007669"/>
    <property type="project" value="TreeGrafter"/>
</dbReference>
<protein>
    <submittedName>
        <fullName evidence="6">SAP30</fullName>
    </submittedName>
</protein>
<dbReference type="PANTHER" id="PTHR47966:SF51">
    <property type="entry name" value="BETA-SITE APP-CLEAVING ENZYME, ISOFORM A-RELATED"/>
    <property type="match status" value="1"/>
</dbReference>
<accession>A0AAI9SSH9</accession>
<dbReference type="AlphaFoldDB" id="A0AAI9SSH9"/>
<proteinExistence type="inferred from homology"/>
<gene>
    <name evidence="6" type="ORF">KGF56_004792</name>
</gene>
<dbReference type="InterPro" id="IPR001461">
    <property type="entry name" value="Aspartic_peptidase_A1"/>
</dbReference>
<feature type="compositionally biased region" description="Basic and acidic residues" evidence="3">
    <location>
        <begin position="478"/>
        <end position="487"/>
    </location>
</feature>
<feature type="domain" description="Peptidase A1" evidence="5">
    <location>
        <begin position="37"/>
        <end position="351"/>
    </location>
</feature>
<evidence type="ECO:0000256" key="2">
    <source>
        <dbReference type="ARBA" id="ARBA00023157"/>
    </source>
</evidence>
<dbReference type="PANTHER" id="PTHR47966">
    <property type="entry name" value="BETA-SITE APP-CLEAVING ENZYME, ISOFORM A-RELATED"/>
    <property type="match status" value="1"/>
</dbReference>
<feature type="region of interest" description="Disordered" evidence="3">
    <location>
        <begin position="397"/>
        <end position="439"/>
    </location>
</feature>
<feature type="region of interest" description="Disordered" evidence="3">
    <location>
        <begin position="459"/>
        <end position="488"/>
    </location>
</feature>
<keyword evidence="4" id="KW-0732">Signal</keyword>
<dbReference type="EMBL" id="JAHUZD010000149">
    <property type="protein sequence ID" value="KAI3402384.1"/>
    <property type="molecule type" value="Genomic_DNA"/>
</dbReference>
<dbReference type="Gene3D" id="2.40.70.10">
    <property type="entry name" value="Acid Proteases"/>
    <property type="match status" value="2"/>
</dbReference>
<dbReference type="InterPro" id="IPR033121">
    <property type="entry name" value="PEPTIDASE_A1"/>
</dbReference>
<dbReference type="Proteomes" id="UP001202479">
    <property type="component" value="Unassembled WGS sequence"/>
</dbReference>
<feature type="chain" id="PRO_5042500920" evidence="4">
    <location>
        <begin position="18"/>
        <end position="504"/>
    </location>
</feature>
<sequence length="504" mass="55154">MILKPTAFLIALQTVIAVPLAYPQSFQFDLVLKDLYYIQDLYLGTPPQKLENTILDTGSTDLVLLTPYFKPNDSSTFHNTTNEFEGVYGTIAPFIMYQASDILSSPNGFLVNNETFGVSNISSNDFDGHYGICGVGFTATEFIQPEYKSFPYLLKEQGRIERVLFSIDGKPQNGSIIFGGIHSGIFQGSLTKVPMIERISSKTGQKAGYYLVPNFTVNEIKLGDIVISNENTLYTIDSGANVFAPPDPVLANLFVAIGADSFSDDDEGYTYFNVEQVNGKQLSFDVQGFELKFPLKDLIQDTREVNGTTYVGIPQFTVDIGVNADTGTLPNFLLQYYYTVWDYENHQMYFANYSSIDQGSKGKIGVASGTDLPVPTQNPPHPLATYSVVYNPSLETTLTASPTSDGYKNSSSVTGAEHTTSVTEAEHTTSVTEAEHTTSVTLSKTLTLTSIYWSASSSSSSATTRTSKPGKESQYVKPGKESQHEKPSFVISTVTEIVYACPTT</sequence>
<dbReference type="GeneID" id="73382405"/>
<dbReference type="PROSITE" id="PS51767">
    <property type="entry name" value="PEPTIDASE_A1"/>
    <property type="match status" value="1"/>
</dbReference>
<organism evidence="6 7">
    <name type="scientific">Candida oxycetoniae</name>
    <dbReference type="NCBI Taxonomy" id="497107"/>
    <lineage>
        <taxon>Eukaryota</taxon>
        <taxon>Fungi</taxon>
        <taxon>Dikarya</taxon>
        <taxon>Ascomycota</taxon>
        <taxon>Saccharomycotina</taxon>
        <taxon>Pichiomycetes</taxon>
        <taxon>Debaryomycetaceae</taxon>
        <taxon>Candida/Lodderomyces clade</taxon>
        <taxon>Candida</taxon>
    </lineage>
</organism>
<feature type="signal peptide" evidence="4">
    <location>
        <begin position="1"/>
        <end position="17"/>
    </location>
</feature>
<evidence type="ECO:0000256" key="3">
    <source>
        <dbReference type="SAM" id="MobiDB-lite"/>
    </source>
</evidence>
<dbReference type="GO" id="GO:0051603">
    <property type="term" value="P:proteolysis involved in protein catabolic process"/>
    <property type="evidence" value="ECO:0007669"/>
    <property type="project" value="TreeGrafter"/>
</dbReference>
<evidence type="ECO:0000313" key="6">
    <source>
        <dbReference type="EMBL" id="KAI3402384.1"/>
    </source>
</evidence>
<evidence type="ECO:0000256" key="4">
    <source>
        <dbReference type="SAM" id="SignalP"/>
    </source>
</evidence>
<comment type="caution">
    <text evidence="6">The sequence shown here is derived from an EMBL/GenBank/DDBJ whole genome shotgun (WGS) entry which is preliminary data.</text>
</comment>
<dbReference type="Pfam" id="PF00026">
    <property type="entry name" value="Asp"/>
    <property type="match status" value="1"/>
</dbReference>
<evidence type="ECO:0000313" key="7">
    <source>
        <dbReference type="Proteomes" id="UP001202479"/>
    </source>
</evidence>